<dbReference type="InterPro" id="IPR000644">
    <property type="entry name" value="CBS_dom"/>
</dbReference>
<dbReference type="InterPro" id="IPR001093">
    <property type="entry name" value="IMP_DH_GMPRt"/>
</dbReference>
<feature type="active site" description="Proton acceptor" evidence="13 14">
    <location>
        <position position="397"/>
    </location>
</feature>
<evidence type="ECO:0000256" key="17">
    <source>
        <dbReference type="PROSITE-ProRule" id="PRU00703"/>
    </source>
</evidence>
<dbReference type="PANTHER" id="PTHR11911:SF111">
    <property type="entry name" value="INOSINE-5'-MONOPHOSPHATE DEHYDROGENASE"/>
    <property type="match status" value="1"/>
</dbReference>
<dbReference type="SUPFAM" id="SSF51412">
    <property type="entry name" value="Inosine monophosphate dehydrogenase (IMPDH)"/>
    <property type="match status" value="1"/>
</dbReference>
<keyword evidence="6 13" id="KW-0332">GMP biosynthesis</keyword>
<evidence type="ECO:0000256" key="2">
    <source>
        <dbReference type="ARBA" id="ARBA00005502"/>
    </source>
</evidence>
<dbReference type="UniPathway" id="UPA00601">
    <property type="reaction ID" value="UER00295"/>
</dbReference>
<feature type="active site" description="Thioimidate intermediate" evidence="13 14">
    <location>
        <position position="301"/>
    </location>
</feature>
<evidence type="ECO:0000256" key="12">
    <source>
        <dbReference type="ARBA" id="ARBA00048028"/>
    </source>
</evidence>
<comment type="activity regulation">
    <text evidence="13">Mycophenolic acid (MPA) is a non-competitive inhibitor that prevents formation of the closed enzyme conformation by binding to the same site as the amobile flap. In contrast, mizoribine monophosphate (MZP) is a competitive inhibitor that induces the closed conformation. MPA is a potent inhibitor of mammalian IMPDHs but a poor inhibitor of the bacterial enzymes. MZP is a more potent inhibitor of bacterial IMPDH.</text>
</comment>
<feature type="binding site" evidence="13">
    <location>
        <position position="299"/>
    </location>
    <ligand>
        <name>IMP</name>
        <dbReference type="ChEBI" id="CHEBI:58053"/>
    </ligand>
</feature>
<dbReference type="PANTHER" id="PTHR11911">
    <property type="entry name" value="INOSINE-5-MONOPHOSPHATE DEHYDROGENASE RELATED"/>
    <property type="match status" value="1"/>
</dbReference>
<evidence type="ECO:0000256" key="6">
    <source>
        <dbReference type="ARBA" id="ARBA00022749"/>
    </source>
</evidence>
<dbReference type="Proteomes" id="UP000320496">
    <property type="component" value="Chromosome"/>
</dbReference>
<feature type="binding site" evidence="15">
    <location>
        <begin position="245"/>
        <end position="247"/>
    </location>
    <ligand>
        <name>NAD(+)</name>
        <dbReference type="ChEBI" id="CHEBI:57540"/>
    </ligand>
</feature>
<dbReference type="Pfam" id="PF00478">
    <property type="entry name" value="IMPDH"/>
    <property type="match status" value="1"/>
</dbReference>
<comment type="catalytic activity">
    <reaction evidence="12 13 19">
        <text>IMP + NAD(+) + H2O = XMP + NADH + H(+)</text>
        <dbReference type="Rhea" id="RHEA:11708"/>
        <dbReference type="ChEBI" id="CHEBI:15377"/>
        <dbReference type="ChEBI" id="CHEBI:15378"/>
        <dbReference type="ChEBI" id="CHEBI:57464"/>
        <dbReference type="ChEBI" id="CHEBI:57540"/>
        <dbReference type="ChEBI" id="CHEBI:57945"/>
        <dbReference type="ChEBI" id="CHEBI:58053"/>
        <dbReference type="EC" id="1.1.1.205"/>
    </reaction>
</comment>
<feature type="binding site" evidence="13">
    <location>
        <position position="472"/>
    </location>
    <ligand>
        <name>K(+)</name>
        <dbReference type="ChEBI" id="CHEBI:29103"/>
        <note>ligand shared between two tetrameric partners</note>
    </ligand>
</feature>
<feature type="binding site" description="in other chain" evidence="13 16">
    <location>
        <position position="296"/>
    </location>
    <ligand>
        <name>K(+)</name>
        <dbReference type="ChEBI" id="CHEBI:29103"/>
        <note>ligand shared between two tetrameric partners</note>
    </ligand>
</feature>
<evidence type="ECO:0000256" key="1">
    <source>
        <dbReference type="ARBA" id="ARBA00001958"/>
    </source>
</evidence>
<evidence type="ECO:0000256" key="4">
    <source>
        <dbReference type="ARBA" id="ARBA00022723"/>
    </source>
</evidence>
<evidence type="ECO:0000256" key="10">
    <source>
        <dbReference type="ARBA" id="ARBA00023027"/>
    </source>
</evidence>
<organism evidence="21 22">
    <name type="scientific">Maioricimonas rarisocia</name>
    <dbReference type="NCBI Taxonomy" id="2528026"/>
    <lineage>
        <taxon>Bacteria</taxon>
        <taxon>Pseudomonadati</taxon>
        <taxon>Planctomycetota</taxon>
        <taxon>Planctomycetia</taxon>
        <taxon>Planctomycetales</taxon>
        <taxon>Planctomycetaceae</taxon>
        <taxon>Maioricimonas</taxon>
    </lineage>
</organism>
<dbReference type="PIRSF" id="PIRSF000130">
    <property type="entry name" value="IMPDH"/>
    <property type="match status" value="1"/>
</dbReference>
<dbReference type="GO" id="GO:0000166">
    <property type="term" value="F:nucleotide binding"/>
    <property type="evidence" value="ECO:0007669"/>
    <property type="project" value="UniProtKB-UniRule"/>
</dbReference>
<dbReference type="HAMAP" id="MF_01964">
    <property type="entry name" value="IMPDH"/>
    <property type="match status" value="1"/>
</dbReference>
<evidence type="ECO:0000256" key="16">
    <source>
        <dbReference type="PIRSR" id="PIRSR000130-4"/>
    </source>
</evidence>
<evidence type="ECO:0000256" key="13">
    <source>
        <dbReference type="HAMAP-Rule" id="MF_01964"/>
    </source>
</evidence>
<feature type="binding site" evidence="13">
    <location>
        <position position="245"/>
    </location>
    <ligand>
        <name>NAD(+)</name>
        <dbReference type="ChEBI" id="CHEBI:57540"/>
    </ligand>
</feature>
<feature type="domain" description="CBS" evidence="20">
    <location>
        <begin position="153"/>
        <end position="210"/>
    </location>
</feature>
<dbReference type="SMART" id="SM00116">
    <property type="entry name" value="CBS"/>
    <property type="match status" value="2"/>
</dbReference>
<dbReference type="InterPro" id="IPR005990">
    <property type="entry name" value="IMP_DH"/>
</dbReference>
<comment type="function">
    <text evidence="13">Catalyzes the conversion of inosine 5'-phosphate (IMP) to xanthosine 5'-phosphate (XMP), the first committed and rate-limiting step in the de novo synthesis of guanine nucleotides, and therefore plays an important role in the regulation of cell growth.</text>
</comment>
<dbReference type="EMBL" id="CP036275">
    <property type="protein sequence ID" value="QDU38277.1"/>
    <property type="molecule type" value="Genomic_DNA"/>
</dbReference>
<dbReference type="GO" id="GO:0003938">
    <property type="term" value="F:IMP dehydrogenase activity"/>
    <property type="evidence" value="ECO:0007669"/>
    <property type="project" value="UniProtKB-UniRule"/>
</dbReference>
<dbReference type="NCBIfam" id="TIGR01302">
    <property type="entry name" value="IMP_dehydrog"/>
    <property type="match status" value="1"/>
</dbReference>
<accession>A0A517Z722</accession>
<keyword evidence="11 17" id="KW-0129">CBS domain</keyword>
<dbReference type="PROSITE" id="PS00487">
    <property type="entry name" value="IMP_DH_GMP_RED"/>
    <property type="match status" value="1"/>
</dbReference>
<dbReference type="GO" id="GO:0046872">
    <property type="term" value="F:metal ion binding"/>
    <property type="evidence" value="ECO:0007669"/>
    <property type="project" value="UniProtKB-UniRule"/>
</dbReference>
<dbReference type="EC" id="1.1.1.205" evidence="13 19"/>
<comment type="similarity">
    <text evidence="2 13 18">Belongs to the IMPDH/GMPR family.</text>
</comment>
<dbReference type="FunFam" id="3.20.20.70:FF:000003">
    <property type="entry name" value="GMP reductase"/>
    <property type="match status" value="1"/>
</dbReference>
<keyword evidence="5" id="KW-0677">Repeat</keyword>
<evidence type="ECO:0000256" key="9">
    <source>
        <dbReference type="ARBA" id="ARBA00023002"/>
    </source>
</evidence>
<feature type="binding site" evidence="13">
    <location>
        <position position="416"/>
    </location>
    <ligand>
        <name>IMP</name>
        <dbReference type="ChEBI" id="CHEBI:58053"/>
    </ligand>
</feature>
<evidence type="ECO:0000256" key="19">
    <source>
        <dbReference type="RuleBase" id="RU003928"/>
    </source>
</evidence>
<keyword evidence="8 13" id="KW-0630">Potassium</keyword>
<sequence>MKDRILDTGLTFDDVLLVPGYSEVVPADVDVSSRLTRNVSLNVPIISSPMDTVTESEMAIGMAQEGGIGIIHKNLTVDQQALEVDRVKRSEHGVIVDPVTLPPEASVTEAITIMDERNIGGVPITRNGRLMGILTRRDLRFLESGETRVADVMTRENLVTAGEQTSLKEAERILRENKVEKLLLVDDQYQLKGLITIKDIDKNLRFPVANKDDRGRLRVGAAVGVHDFERTGRLIESGVDVLVVDSAHGHSRNVLETVREIKRQWPIDVIAGNIATREGARDLLDAGADAIKVGIGPGSICTTRIISGVGVPQLTAIAWAAEAVAGTDVPLIADGGIRFSGDMSKALAVGAHSVMLGGLLAGLDESPGETILYRGRTFKRYRGMGSLGAMVKGSSDRYRQTVSEEDLKGRPKLVPEGVEGRVPYKGHLSGLLYQLVGGLRAGMGYLGVQTIEQLRTESRFLRVSAATVRENHPHDIAITQESPNYSVERNLAES</sequence>
<name>A0A517Z722_9PLAN</name>
<evidence type="ECO:0000256" key="3">
    <source>
        <dbReference type="ARBA" id="ARBA00011881"/>
    </source>
</evidence>
<proteinExistence type="inferred from homology"/>
<feature type="binding site" evidence="13">
    <location>
        <begin position="334"/>
        <end position="336"/>
    </location>
    <ligand>
        <name>IMP</name>
        <dbReference type="ChEBI" id="CHEBI:58053"/>
    </ligand>
</feature>
<dbReference type="PROSITE" id="PS51371">
    <property type="entry name" value="CBS"/>
    <property type="match status" value="2"/>
</dbReference>
<evidence type="ECO:0000256" key="14">
    <source>
        <dbReference type="PIRSR" id="PIRSR000130-1"/>
    </source>
</evidence>
<feature type="binding site" evidence="13 15">
    <location>
        <begin position="294"/>
        <end position="296"/>
    </location>
    <ligand>
        <name>NAD(+)</name>
        <dbReference type="ChEBI" id="CHEBI:57540"/>
    </ligand>
</feature>
<feature type="binding site" evidence="13">
    <location>
        <begin position="381"/>
        <end position="385"/>
    </location>
    <ligand>
        <name>IMP</name>
        <dbReference type="ChEBI" id="CHEBI:58053"/>
    </ligand>
</feature>
<dbReference type="CDD" id="cd00381">
    <property type="entry name" value="IMPDH"/>
    <property type="match status" value="1"/>
</dbReference>
<evidence type="ECO:0000256" key="7">
    <source>
        <dbReference type="ARBA" id="ARBA00022755"/>
    </source>
</evidence>
<dbReference type="RefSeq" id="WP_145369576.1">
    <property type="nucleotide sequence ID" value="NZ_CP036275.1"/>
</dbReference>
<dbReference type="InterPro" id="IPR015875">
    <property type="entry name" value="IMP_DH/GMP_Rdtase_CS"/>
</dbReference>
<keyword evidence="10 13" id="KW-0520">NAD</keyword>
<dbReference type="CDD" id="cd04601">
    <property type="entry name" value="CBS_pair_IMPDH"/>
    <property type="match status" value="1"/>
</dbReference>
<comment type="caution">
    <text evidence="13">Lacks conserved residue(s) required for the propagation of feature annotation.</text>
</comment>
<evidence type="ECO:0000256" key="15">
    <source>
        <dbReference type="PIRSR" id="PIRSR000130-3"/>
    </source>
</evidence>
<feature type="binding site" description="in other chain" evidence="13 16">
    <location>
        <position position="301"/>
    </location>
    <ligand>
        <name>K(+)</name>
        <dbReference type="ChEBI" id="CHEBI:29103"/>
        <note>ligand shared between two tetrameric partners</note>
    </ligand>
</feature>
<comment type="subunit">
    <text evidence="3 13">Homotetramer.</text>
</comment>
<evidence type="ECO:0000259" key="20">
    <source>
        <dbReference type="PROSITE" id="PS51371"/>
    </source>
</evidence>
<evidence type="ECO:0000256" key="5">
    <source>
        <dbReference type="ARBA" id="ARBA00022737"/>
    </source>
</evidence>
<feature type="domain" description="CBS" evidence="20">
    <location>
        <begin position="94"/>
        <end position="152"/>
    </location>
</feature>
<dbReference type="Gene3D" id="3.20.20.70">
    <property type="entry name" value="Aldolase class I"/>
    <property type="match status" value="1"/>
</dbReference>
<comment type="pathway">
    <text evidence="13 19">Purine metabolism; XMP biosynthesis via de novo pathway; XMP from IMP: step 1/1.</text>
</comment>
<evidence type="ECO:0000313" key="22">
    <source>
        <dbReference type="Proteomes" id="UP000320496"/>
    </source>
</evidence>
<reference evidence="21 22" key="1">
    <citation type="submission" date="2019-02" db="EMBL/GenBank/DDBJ databases">
        <title>Deep-cultivation of Planctomycetes and their phenomic and genomic characterization uncovers novel biology.</title>
        <authorList>
            <person name="Wiegand S."/>
            <person name="Jogler M."/>
            <person name="Boedeker C."/>
            <person name="Pinto D."/>
            <person name="Vollmers J."/>
            <person name="Rivas-Marin E."/>
            <person name="Kohn T."/>
            <person name="Peeters S.H."/>
            <person name="Heuer A."/>
            <person name="Rast P."/>
            <person name="Oberbeckmann S."/>
            <person name="Bunk B."/>
            <person name="Jeske O."/>
            <person name="Meyerdierks A."/>
            <person name="Storesund J.E."/>
            <person name="Kallscheuer N."/>
            <person name="Luecker S."/>
            <person name="Lage O.M."/>
            <person name="Pohl T."/>
            <person name="Merkel B.J."/>
            <person name="Hornburger P."/>
            <person name="Mueller R.-W."/>
            <person name="Bruemmer F."/>
            <person name="Labrenz M."/>
            <person name="Spormann A.M."/>
            <person name="Op den Camp H."/>
            <person name="Overmann J."/>
            <person name="Amann R."/>
            <person name="Jetten M.S.M."/>
            <person name="Mascher T."/>
            <person name="Medema M.H."/>
            <person name="Devos D.P."/>
            <person name="Kaster A.-K."/>
            <person name="Ovreas L."/>
            <person name="Rohde M."/>
            <person name="Galperin M.Y."/>
            <person name="Jogler C."/>
        </authorList>
    </citation>
    <scope>NUCLEOTIDE SEQUENCE [LARGE SCALE GENOMIC DNA]</scope>
    <source>
        <strain evidence="21 22">Mal4</strain>
    </source>
</reference>
<dbReference type="SMART" id="SM01240">
    <property type="entry name" value="IMPDH"/>
    <property type="match status" value="1"/>
</dbReference>
<dbReference type="GO" id="GO:0006183">
    <property type="term" value="P:GTP biosynthetic process"/>
    <property type="evidence" value="ECO:0007669"/>
    <property type="project" value="TreeGrafter"/>
</dbReference>
<keyword evidence="9 13" id="KW-0560">Oxidoreductase</keyword>
<feature type="binding site" description="in other chain" evidence="13 16">
    <location>
        <position position="298"/>
    </location>
    <ligand>
        <name>K(+)</name>
        <dbReference type="ChEBI" id="CHEBI:29103"/>
        <note>ligand shared between two tetrameric partners</note>
    </ligand>
</feature>
<comment type="cofactor">
    <cofactor evidence="1 13">
        <name>K(+)</name>
        <dbReference type="ChEBI" id="CHEBI:29103"/>
    </cofactor>
</comment>
<evidence type="ECO:0000313" key="21">
    <source>
        <dbReference type="EMBL" id="QDU38277.1"/>
    </source>
</evidence>
<dbReference type="Pfam" id="PF00571">
    <property type="entry name" value="CBS"/>
    <property type="match status" value="2"/>
</dbReference>
<dbReference type="InterPro" id="IPR046342">
    <property type="entry name" value="CBS_dom_sf"/>
</dbReference>
<keyword evidence="7 13" id="KW-0658">Purine biosynthesis</keyword>
<evidence type="ECO:0000256" key="8">
    <source>
        <dbReference type="ARBA" id="ARBA00022958"/>
    </source>
</evidence>
<feature type="binding site" evidence="13">
    <location>
        <position position="470"/>
    </location>
    <ligand>
        <name>K(+)</name>
        <dbReference type="ChEBI" id="CHEBI:29103"/>
        <note>ligand shared between two tetrameric partners</note>
    </ligand>
</feature>
<keyword evidence="4 13" id="KW-0479">Metal-binding</keyword>
<dbReference type="SUPFAM" id="SSF54631">
    <property type="entry name" value="CBS-domain pair"/>
    <property type="match status" value="1"/>
</dbReference>
<dbReference type="AlphaFoldDB" id="A0A517Z722"/>
<feature type="binding site" evidence="13">
    <location>
        <begin position="357"/>
        <end position="358"/>
    </location>
    <ligand>
        <name>IMP</name>
        <dbReference type="ChEBI" id="CHEBI:58053"/>
    </ligand>
</feature>
<dbReference type="OrthoDB" id="9805398at2"/>
<dbReference type="KEGG" id="mri:Mal4_26040"/>
<dbReference type="InterPro" id="IPR013785">
    <property type="entry name" value="Aldolase_TIM"/>
</dbReference>
<keyword evidence="22" id="KW-1185">Reference proteome</keyword>
<evidence type="ECO:0000256" key="11">
    <source>
        <dbReference type="ARBA" id="ARBA00023122"/>
    </source>
</evidence>
<evidence type="ECO:0000256" key="18">
    <source>
        <dbReference type="RuleBase" id="RU003927"/>
    </source>
</evidence>
<gene>
    <name evidence="21" type="primary">guaB_1</name>
    <name evidence="13" type="synonym">guaB</name>
    <name evidence="21" type="ORF">Mal4_26040</name>
</gene>
<protein>
    <recommendedName>
        <fullName evidence="13 19">Inosine-5'-monophosphate dehydrogenase</fullName>
        <shortName evidence="13">IMP dehydrogenase</shortName>
        <shortName evidence="13">IMPD</shortName>
        <shortName evidence="13">IMPDH</shortName>
        <ecNumber evidence="13 19">1.1.1.205</ecNumber>
    </recommendedName>
</protein>
<dbReference type="GO" id="GO:0006177">
    <property type="term" value="P:GMP biosynthetic process"/>
    <property type="evidence" value="ECO:0007669"/>
    <property type="project" value="UniProtKB-UniRule"/>
</dbReference>